<dbReference type="AlphaFoldDB" id="A0A2P2PWD1"/>
<reference evidence="1" key="1">
    <citation type="submission" date="2018-02" db="EMBL/GenBank/DDBJ databases">
        <title>Rhizophora mucronata_Transcriptome.</title>
        <authorList>
            <person name="Meera S.P."/>
            <person name="Sreeshan A."/>
            <person name="Augustine A."/>
        </authorList>
    </citation>
    <scope>NUCLEOTIDE SEQUENCE</scope>
    <source>
        <tissue evidence="1">Leaf</tissue>
    </source>
</reference>
<protein>
    <submittedName>
        <fullName evidence="1">Uncharacterized protein</fullName>
    </submittedName>
</protein>
<evidence type="ECO:0000313" key="1">
    <source>
        <dbReference type="EMBL" id="MBX59046.1"/>
    </source>
</evidence>
<sequence length="36" mass="4087">MYNRTTIGKYKSVTLHENILFKSSLLELITSNARSG</sequence>
<dbReference type="EMBL" id="GGEC01078562">
    <property type="protein sequence ID" value="MBX59046.1"/>
    <property type="molecule type" value="Transcribed_RNA"/>
</dbReference>
<accession>A0A2P2PWD1</accession>
<proteinExistence type="predicted"/>
<name>A0A2P2PWD1_RHIMU</name>
<organism evidence="1">
    <name type="scientific">Rhizophora mucronata</name>
    <name type="common">Asiatic mangrove</name>
    <dbReference type="NCBI Taxonomy" id="61149"/>
    <lineage>
        <taxon>Eukaryota</taxon>
        <taxon>Viridiplantae</taxon>
        <taxon>Streptophyta</taxon>
        <taxon>Embryophyta</taxon>
        <taxon>Tracheophyta</taxon>
        <taxon>Spermatophyta</taxon>
        <taxon>Magnoliopsida</taxon>
        <taxon>eudicotyledons</taxon>
        <taxon>Gunneridae</taxon>
        <taxon>Pentapetalae</taxon>
        <taxon>rosids</taxon>
        <taxon>fabids</taxon>
        <taxon>Malpighiales</taxon>
        <taxon>Rhizophoraceae</taxon>
        <taxon>Rhizophora</taxon>
    </lineage>
</organism>